<feature type="non-terminal residue" evidence="1">
    <location>
        <position position="116"/>
    </location>
</feature>
<sequence>MSNGYQVQVVPHNQAAATKHRLFFINLGGYQSGRLEEQHYTLLTVQDDRKAAIKASTATDFFKTASVTRVKAASAHIDEKYGIDVDDLYHIEDLLSEEIKRRYHIQLTANYNGPAD</sequence>
<reference evidence="1 2" key="1">
    <citation type="submission" date="2018-05" db="EMBL/GenBank/DDBJ databases">
        <title>Genomic Encyclopedia of Archaeal and Bacterial Type Strains, Phase II (KMG-II): from individual species to whole genera.</title>
        <authorList>
            <person name="Goeker M."/>
        </authorList>
    </citation>
    <scope>NUCLEOTIDE SEQUENCE [LARGE SCALE GENOMIC DNA]</scope>
    <source>
        <strain evidence="1 2">DSM 19975</strain>
    </source>
</reference>
<organism evidence="1 2">
    <name type="scientific">Mucilaginibacter oryzae</name>
    <dbReference type="NCBI Taxonomy" id="468058"/>
    <lineage>
        <taxon>Bacteria</taxon>
        <taxon>Pseudomonadati</taxon>
        <taxon>Bacteroidota</taxon>
        <taxon>Sphingobacteriia</taxon>
        <taxon>Sphingobacteriales</taxon>
        <taxon>Sphingobacteriaceae</taxon>
        <taxon>Mucilaginibacter</taxon>
    </lineage>
</organism>
<keyword evidence="2" id="KW-1185">Reference proteome</keyword>
<dbReference type="Proteomes" id="UP000245678">
    <property type="component" value="Unassembled WGS sequence"/>
</dbReference>
<protein>
    <recommendedName>
        <fullName evidence="3">DUF1543 domain-containing protein</fullName>
    </recommendedName>
</protein>
<evidence type="ECO:0000313" key="1">
    <source>
        <dbReference type="EMBL" id="PWK77040.1"/>
    </source>
</evidence>
<gene>
    <name evidence="1" type="ORF">LX99_02850</name>
</gene>
<dbReference type="AlphaFoldDB" id="A0A316HAN9"/>
<comment type="caution">
    <text evidence="1">The sequence shown here is derived from an EMBL/GenBank/DDBJ whole genome shotgun (WGS) entry which is preliminary data.</text>
</comment>
<proteinExistence type="predicted"/>
<evidence type="ECO:0008006" key="3">
    <source>
        <dbReference type="Google" id="ProtNLM"/>
    </source>
</evidence>
<dbReference type="Gene3D" id="3.50.100.10">
    <property type="entry name" value="protein il1583 domain"/>
    <property type="match status" value="1"/>
</dbReference>
<name>A0A316HAN9_9SPHI</name>
<accession>A0A316HAN9</accession>
<dbReference type="EMBL" id="QGHA01000005">
    <property type="protein sequence ID" value="PWK77040.1"/>
    <property type="molecule type" value="Genomic_DNA"/>
</dbReference>
<evidence type="ECO:0000313" key="2">
    <source>
        <dbReference type="Proteomes" id="UP000245678"/>
    </source>
</evidence>